<name>A0AAV4YBF7_CAEEX</name>
<evidence type="ECO:0000313" key="2">
    <source>
        <dbReference type="Proteomes" id="UP001054945"/>
    </source>
</evidence>
<comment type="caution">
    <text evidence="1">The sequence shown here is derived from an EMBL/GenBank/DDBJ whole genome shotgun (WGS) entry which is preliminary data.</text>
</comment>
<reference evidence="1 2" key="1">
    <citation type="submission" date="2021-06" db="EMBL/GenBank/DDBJ databases">
        <title>Caerostris extrusa draft genome.</title>
        <authorList>
            <person name="Kono N."/>
            <person name="Arakawa K."/>
        </authorList>
    </citation>
    <scope>NUCLEOTIDE SEQUENCE [LARGE SCALE GENOMIC DNA]</scope>
</reference>
<sequence>MGVRVEPSSDWGVLTRIIWQREIFKINPDSRKYNAIPLPQTTSWRIYCFKAIYLASKQKALRICPSSHLFNVRHT</sequence>
<keyword evidence="2" id="KW-1185">Reference proteome</keyword>
<evidence type="ECO:0000313" key="1">
    <source>
        <dbReference type="EMBL" id="GIZ03809.1"/>
    </source>
</evidence>
<gene>
    <name evidence="1" type="ORF">CEXT_452341</name>
</gene>
<protein>
    <submittedName>
        <fullName evidence="1">Uncharacterized protein</fullName>
    </submittedName>
</protein>
<organism evidence="1 2">
    <name type="scientific">Caerostris extrusa</name>
    <name type="common">Bark spider</name>
    <name type="synonym">Caerostris bankana</name>
    <dbReference type="NCBI Taxonomy" id="172846"/>
    <lineage>
        <taxon>Eukaryota</taxon>
        <taxon>Metazoa</taxon>
        <taxon>Ecdysozoa</taxon>
        <taxon>Arthropoda</taxon>
        <taxon>Chelicerata</taxon>
        <taxon>Arachnida</taxon>
        <taxon>Araneae</taxon>
        <taxon>Araneomorphae</taxon>
        <taxon>Entelegynae</taxon>
        <taxon>Araneoidea</taxon>
        <taxon>Araneidae</taxon>
        <taxon>Caerostris</taxon>
    </lineage>
</organism>
<dbReference type="EMBL" id="BPLR01018999">
    <property type="protein sequence ID" value="GIZ03809.1"/>
    <property type="molecule type" value="Genomic_DNA"/>
</dbReference>
<proteinExistence type="predicted"/>
<dbReference type="Proteomes" id="UP001054945">
    <property type="component" value="Unassembled WGS sequence"/>
</dbReference>
<accession>A0AAV4YBF7</accession>
<dbReference type="AlphaFoldDB" id="A0AAV4YBF7"/>